<keyword evidence="3" id="KW-0547">Nucleotide-binding</keyword>
<dbReference type="Pfam" id="PF17042">
    <property type="entry name" value="NBD_C"/>
    <property type="match status" value="1"/>
</dbReference>
<dbReference type="Gene3D" id="3.40.980.20">
    <property type="entry name" value="Four-carbon acid sugar kinase, nucleotide binding domain"/>
    <property type="match status" value="1"/>
</dbReference>
<dbReference type="Proteomes" id="UP001499951">
    <property type="component" value="Unassembled WGS sequence"/>
</dbReference>
<comment type="caution">
    <text evidence="9">The sequence shown here is derived from an EMBL/GenBank/DDBJ whole genome shotgun (WGS) entry which is preliminary data.</text>
</comment>
<comment type="similarity">
    <text evidence="1">Belongs to the four-carbon acid sugar kinase family.</text>
</comment>
<dbReference type="GO" id="GO:0016301">
    <property type="term" value="F:kinase activity"/>
    <property type="evidence" value="ECO:0007669"/>
    <property type="project" value="UniProtKB-KW"/>
</dbReference>
<keyword evidence="6" id="KW-0119">Carbohydrate metabolism</keyword>
<keyword evidence="4 9" id="KW-0418">Kinase</keyword>
<evidence type="ECO:0000313" key="10">
    <source>
        <dbReference type="Proteomes" id="UP001499951"/>
    </source>
</evidence>
<keyword evidence="5" id="KW-0067">ATP-binding</keyword>
<dbReference type="InterPro" id="IPR031475">
    <property type="entry name" value="NBD_C"/>
</dbReference>
<sequence>MPKQPDRDPELLLSFYGDDVTGSTDALEAAALAGLSAVLFLACPTVEQLARYRHVHVIGVAGDSRSRTPEWMKANLPQVFETLKATGAPIVHYKTCSTFDSSPTIGSIGQAIDIGIHCFGTPVPVVVGVLPHRRFVVFSTLFAAGHVGGTQGVYRIDRHPTMSRHPVTPMTEADLRLHLGKQTARRIAGFDHCQMAEDDFAARFAALGAEIVVLDTFDAITTHRTGEILASQAADRQMFVAGSSGVEYAYFDYLAVEGKLPAAELRPPSGPVDKIAAVYGSCSPISEKQLEWAEKNGMAVIAADTVALVDGAGDAEDALVTQMVAALSQHRGAVACTARGPSDPRIARTREALGNAGYGAYESSRLLGESLGRVLKRVIEHTGIQRAVLAGGDSSSYAITKLGIEALEYSGPMVPGAPLCRVRTDNRRLDGTEVVLKGGQVGEPDFLGRLIIGH</sequence>
<evidence type="ECO:0000256" key="1">
    <source>
        <dbReference type="ARBA" id="ARBA00005715"/>
    </source>
</evidence>
<dbReference type="InterPro" id="IPR042213">
    <property type="entry name" value="NBD_C_sf"/>
</dbReference>
<gene>
    <name evidence="9" type="ORF">GCM10008942_38230</name>
</gene>
<accession>A0ABP3QFQ8</accession>
<feature type="domain" description="Four-carbon acid sugar kinase N-terminal" evidence="7">
    <location>
        <begin position="14"/>
        <end position="249"/>
    </location>
</feature>
<reference evidence="10" key="1">
    <citation type="journal article" date="2019" name="Int. J. Syst. Evol. Microbiol.">
        <title>The Global Catalogue of Microorganisms (GCM) 10K type strain sequencing project: providing services to taxonomists for standard genome sequencing and annotation.</title>
        <authorList>
            <consortium name="The Broad Institute Genomics Platform"/>
            <consortium name="The Broad Institute Genome Sequencing Center for Infectious Disease"/>
            <person name="Wu L."/>
            <person name="Ma J."/>
        </authorList>
    </citation>
    <scope>NUCLEOTIDE SEQUENCE [LARGE SCALE GENOMIC DNA]</scope>
    <source>
        <strain evidence="10">JCM 15089</strain>
    </source>
</reference>
<evidence type="ECO:0000256" key="3">
    <source>
        <dbReference type="ARBA" id="ARBA00022741"/>
    </source>
</evidence>
<dbReference type="Gene3D" id="3.40.50.10840">
    <property type="entry name" value="Putative sugar-binding, N-terminal domain"/>
    <property type="match status" value="1"/>
</dbReference>
<evidence type="ECO:0000256" key="5">
    <source>
        <dbReference type="ARBA" id="ARBA00022840"/>
    </source>
</evidence>
<keyword evidence="2" id="KW-0808">Transferase</keyword>
<feature type="domain" description="Four-carbon acid sugar kinase nucleotide binding" evidence="8">
    <location>
        <begin position="277"/>
        <end position="447"/>
    </location>
</feature>
<dbReference type="EMBL" id="BAAADD010000012">
    <property type="protein sequence ID" value="GAA0585656.1"/>
    <property type="molecule type" value="Genomic_DNA"/>
</dbReference>
<name>A0ABP3QFQ8_9PROT</name>
<keyword evidence="10" id="KW-1185">Reference proteome</keyword>
<dbReference type="SUPFAM" id="SSF142764">
    <property type="entry name" value="YgbK-like"/>
    <property type="match status" value="1"/>
</dbReference>
<evidence type="ECO:0000256" key="6">
    <source>
        <dbReference type="ARBA" id="ARBA00023277"/>
    </source>
</evidence>
<protein>
    <submittedName>
        <fullName evidence="9">Four-carbon acid sugar kinase family protein</fullName>
    </submittedName>
</protein>
<evidence type="ECO:0000313" key="9">
    <source>
        <dbReference type="EMBL" id="GAA0585656.1"/>
    </source>
</evidence>
<proteinExistence type="inferred from homology"/>
<dbReference type="InterPro" id="IPR037051">
    <property type="entry name" value="4-carb_acid_sugar_kinase_N_sf"/>
</dbReference>
<dbReference type="RefSeq" id="WP_166937346.1">
    <property type="nucleotide sequence ID" value="NZ_BAAADD010000012.1"/>
</dbReference>
<evidence type="ECO:0000259" key="8">
    <source>
        <dbReference type="Pfam" id="PF17042"/>
    </source>
</evidence>
<evidence type="ECO:0000256" key="2">
    <source>
        <dbReference type="ARBA" id="ARBA00022679"/>
    </source>
</evidence>
<dbReference type="InterPro" id="IPR010737">
    <property type="entry name" value="4-carb_acid_sugar_kinase_N"/>
</dbReference>
<evidence type="ECO:0000259" key="7">
    <source>
        <dbReference type="Pfam" id="PF07005"/>
    </source>
</evidence>
<evidence type="ECO:0000256" key="4">
    <source>
        <dbReference type="ARBA" id="ARBA00022777"/>
    </source>
</evidence>
<dbReference type="Pfam" id="PF07005">
    <property type="entry name" value="SBD_N"/>
    <property type="match status" value="1"/>
</dbReference>
<organism evidence="9 10">
    <name type="scientific">Rhizomicrobium electricum</name>
    <dbReference type="NCBI Taxonomy" id="480070"/>
    <lineage>
        <taxon>Bacteria</taxon>
        <taxon>Pseudomonadati</taxon>
        <taxon>Pseudomonadota</taxon>
        <taxon>Alphaproteobacteria</taxon>
        <taxon>Micropepsales</taxon>
        <taxon>Micropepsaceae</taxon>
        <taxon>Rhizomicrobium</taxon>
    </lineage>
</organism>